<protein>
    <recommendedName>
        <fullName evidence="5">Transmembrane protein</fullName>
    </recommendedName>
</protein>
<name>A0A0V0QE20_PSEPJ</name>
<feature type="transmembrane region" description="Helical" evidence="2">
    <location>
        <begin position="646"/>
        <end position="669"/>
    </location>
</feature>
<feature type="region of interest" description="Disordered" evidence="1">
    <location>
        <begin position="1"/>
        <end position="25"/>
    </location>
</feature>
<dbReference type="OrthoDB" id="10671111at2759"/>
<organism evidence="3 4">
    <name type="scientific">Pseudocohnilembus persalinus</name>
    <name type="common">Ciliate</name>
    <dbReference type="NCBI Taxonomy" id="266149"/>
    <lineage>
        <taxon>Eukaryota</taxon>
        <taxon>Sar</taxon>
        <taxon>Alveolata</taxon>
        <taxon>Ciliophora</taxon>
        <taxon>Intramacronucleata</taxon>
        <taxon>Oligohymenophorea</taxon>
        <taxon>Scuticociliatia</taxon>
        <taxon>Philasterida</taxon>
        <taxon>Pseudocohnilembidae</taxon>
        <taxon>Pseudocohnilembus</taxon>
    </lineage>
</organism>
<keyword evidence="2" id="KW-0812">Transmembrane</keyword>
<feature type="transmembrane region" description="Helical" evidence="2">
    <location>
        <begin position="274"/>
        <end position="299"/>
    </location>
</feature>
<keyword evidence="2" id="KW-1133">Transmembrane helix</keyword>
<sequence length="862" mass="101927">MDPEKGPLVQNEDKKSQNQSPIQKSLEEPLIANTFMNSQDIQISNNKINDNNNIPVSANKYSNENNYELDKISEKQSQQTSEANFPPVTKKIQNSMSQKIENQNNQQTFNSPLGVPLASLHMRSQFILNNQNIPRQDRIQSHQQGLDIVSQTIKNRQEFYLNSQVLRFDRNNQKKALETSVIIPYEKSQYLTSEYIQTYQENYEWPASLEKALDHERATSTGREKTKINARGYEVIDYKACKCCLNNINKEPINWFKGHVNKDLPYQAGTAIPLYFNLIIFFTVVMLIVFLTNGVYIIYQTYNICSYKVLKYNYCTNWGFLQFASKEYIRWILAQTKGDEGELNLMVWLNFSAYVILQISQIFMDIYIDKWQKQMGKPKSQQCSRSLLFTHIPKSKLVEEDGQNIYKKLQEENDIKKYLLKYIRNKAKEHNLQDTYQVVDMTVIYDYSKYDDFFNKRTNVYYKLKPILNNQELNKEIDIIEMKAYMYFWNQYLQLARADFEGKVIVTFANSQQAFDVKNKIIDYSFAKSSWLHIVNFFGQFIMKEKIKNYLNENDFIRTELVNEPFEIIWQNFGIKYYDKRKEYVWTWIFFMISVLVLVLLLYLAETYINGTALTYLFLLLIVIHTVVTTVIAAQRKGKTHSSNTYFIVSRLTPFQMLIIVVLPFIYYIKNYTYQLDPQKERKEDLQKSIIQQSQYVCDSSENTNNNQSHKKITKFSDPEDKHNYDINISSNQKLYSQNIEAQSEGQHVDVHINEENINFPCFSDKKPSSRLTVAYEKEKAYSNHYNIFKKKYYNPKLEEEIRNVLELKEIAKHQELQLQERIQNNKKLMQAGVQIKEESFQQNESGVKCFTLEEEDLVEKQ</sequence>
<evidence type="ECO:0000256" key="1">
    <source>
        <dbReference type="SAM" id="MobiDB-lite"/>
    </source>
</evidence>
<accession>A0A0V0QE20</accession>
<evidence type="ECO:0008006" key="5">
    <source>
        <dbReference type="Google" id="ProtNLM"/>
    </source>
</evidence>
<feature type="transmembrane region" description="Helical" evidence="2">
    <location>
        <begin position="616"/>
        <end position="634"/>
    </location>
</feature>
<feature type="transmembrane region" description="Helical" evidence="2">
    <location>
        <begin position="585"/>
        <end position="604"/>
    </location>
</feature>
<keyword evidence="2" id="KW-0472">Membrane</keyword>
<comment type="caution">
    <text evidence="3">The sequence shown here is derived from an EMBL/GenBank/DDBJ whole genome shotgun (WGS) entry which is preliminary data.</text>
</comment>
<proteinExistence type="predicted"/>
<dbReference type="AlphaFoldDB" id="A0A0V0QE20"/>
<evidence type="ECO:0000313" key="3">
    <source>
        <dbReference type="EMBL" id="KRX00449.1"/>
    </source>
</evidence>
<reference evidence="3 4" key="1">
    <citation type="journal article" date="2015" name="Sci. Rep.">
        <title>Genome of the facultative scuticociliatosis pathogen Pseudocohnilembus persalinus provides insight into its virulence through horizontal gene transfer.</title>
        <authorList>
            <person name="Xiong J."/>
            <person name="Wang G."/>
            <person name="Cheng J."/>
            <person name="Tian M."/>
            <person name="Pan X."/>
            <person name="Warren A."/>
            <person name="Jiang C."/>
            <person name="Yuan D."/>
            <person name="Miao W."/>
        </authorList>
    </citation>
    <scope>NUCLEOTIDE SEQUENCE [LARGE SCALE GENOMIC DNA]</scope>
    <source>
        <strain evidence="3">36N120E</strain>
    </source>
</reference>
<evidence type="ECO:0000313" key="4">
    <source>
        <dbReference type="Proteomes" id="UP000054937"/>
    </source>
</evidence>
<evidence type="ECO:0000256" key="2">
    <source>
        <dbReference type="SAM" id="Phobius"/>
    </source>
</evidence>
<keyword evidence="4" id="KW-1185">Reference proteome</keyword>
<dbReference type="EMBL" id="LDAU01000189">
    <property type="protein sequence ID" value="KRX00449.1"/>
    <property type="molecule type" value="Genomic_DNA"/>
</dbReference>
<gene>
    <name evidence="3" type="ORF">PPERSA_03182</name>
</gene>
<dbReference type="InParanoid" id="A0A0V0QE20"/>
<dbReference type="OMA" id="DIFWEHI"/>
<dbReference type="Proteomes" id="UP000054937">
    <property type="component" value="Unassembled WGS sequence"/>
</dbReference>